<dbReference type="AlphaFoldDB" id="E2BP66"/>
<proteinExistence type="predicted"/>
<gene>
    <name evidence="2" type="ORF">EAI_00191</name>
</gene>
<evidence type="ECO:0000256" key="1">
    <source>
        <dbReference type="SAM" id="MobiDB-lite"/>
    </source>
</evidence>
<dbReference type="InParanoid" id="E2BP66"/>
<evidence type="ECO:0000313" key="3">
    <source>
        <dbReference type="Proteomes" id="UP000008237"/>
    </source>
</evidence>
<sequence length="84" mass="9178">MDLAGRPEWAVECYLCKRNVIIVLEDASINGYVTMDKYVSFDEEHCVLLLRSLARLHSRSLVPMTGDSSGRPAGRTGTSSAGTC</sequence>
<keyword evidence="3" id="KW-1185">Reference proteome</keyword>
<dbReference type="Pfam" id="PF02958">
    <property type="entry name" value="EcKL"/>
    <property type="match status" value="1"/>
</dbReference>
<dbReference type="EMBL" id="GL449553">
    <property type="protein sequence ID" value="EFN82486.1"/>
    <property type="molecule type" value="Genomic_DNA"/>
</dbReference>
<feature type="region of interest" description="Disordered" evidence="1">
    <location>
        <begin position="63"/>
        <end position="84"/>
    </location>
</feature>
<evidence type="ECO:0000313" key="2">
    <source>
        <dbReference type="EMBL" id="EFN82486.1"/>
    </source>
</evidence>
<dbReference type="Proteomes" id="UP000008237">
    <property type="component" value="Unassembled WGS sequence"/>
</dbReference>
<protein>
    <submittedName>
        <fullName evidence="2">Uncharacterized protein</fullName>
    </submittedName>
</protein>
<reference evidence="2 3" key="1">
    <citation type="journal article" date="2010" name="Science">
        <title>Genomic comparison of the ants Camponotus floridanus and Harpegnathos saltator.</title>
        <authorList>
            <person name="Bonasio R."/>
            <person name="Zhang G."/>
            <person name="Ye C."/>
            <person name="Mutti N.S."/>
            <person name="Fang X."/>
            <person name="Qin N."/>
            <person name="Donahue G."/>
            <person name="Yang P."/>
            <person name="Li Q."/>
            <person name="Li C."/>
            <person name="Zhang P."/>
            <person name="Huang Z."/>
            <person name="Berger S.L."/>
            <person name="Reinberg D."/>
            <person name="Wang J."/>
            <person name="Liebig J."/>
        </authorList>
    </citation>
    <scope>NUCLEOTIDE SEQUENCE [LARGE SCALE GENOMIC DNA]</scope>
    <source>
        <strain evidence="2 3">R22 G/1</strain>
    </source>
</reference>
<name>E2BP66_HARSA</name>
<organism evidence="3">
    <name type="scientific">Harpegnathos saltator</name>
    <name type="common">Jerdon's jumping ant</name>
    <dbReference type="NCBI Taxonomy" id="610380"/>
    <lineage>
        <taxon>Eukaryota</taxon>
        <taxon>Metazoa</taxon>
        <taxon>Ecdysozoa</taxon>
        <taxon>Arthropoda</taxon>
        <taxon>Hexapoda</taxon>
        <taxon>Insecta</taxon>
        <taxon>Pterygota</taxon>
        <taxon>Neoptera</taxon>
        <taxon>Endopterygota</taxon>
        <taxon>Hymenoptera</taxon>
        <taxon>Apocrita</taxon>
        <taxon>Aculeata</taxon>
        <taxon>Formicoidea</taxon>
        <taxon>Formicidae</taxon>
        <taxon>Ponerinae</taxon>
        <taxon>Ponerini</taxon>
        <taxon>Harpegnathos</taxon>
    </lineage>
</organism>
<dbReference type="InterPro" id="IPR004119">
    <property type="entry name" value="EcKL"/>
</dbReference>
<accession>E2BP66</accession>